<dbReference type="InterPro" id="IPR008283">
    <property type="entry name" value="Peptidase_M17_N"/>
</dbReference>
<keyword evidence="4" id="KW-0378">Hydrolase</keyword>
<dbReference type="PROSITE" id="PS00631">
    <property type="entry name" value="CYTOSOL_AP"/>
    <property type="match status" value="1"/>
</dbReference>
<keyword evidence="11" id="KW-1185">Reference proteome</keyword>
<dbReference type="CDD" id="cd00433">
    <property type="entry name" value="Peptidase_M17"/>
    <property type="match status" value="1"/>
</dbReference>
<evidence type="ECO:0000256" key="4">
    <source>
        <dbReference type="ARBA" id="ARBA00022801"/>
    </source>
</evidence>
<sequence length="516" mass="54432">MEVTIGVERAKGLLLRLELEDGASNRVLGTGAAGALSFALDNGAELVIAGLGKTSSLTLEGLRRAAGQCVRGIAARRVTMVSLELQEIAAVAAACGCTVEATVEAWTEGWLLGGYSFDKYKMPSARFCAVDCLHIIVDDAGGRSNGIAVGEAGIGIDGNGVAGVATAYGDGERVGKCYSVSARKAVERASIRAEAVMLASDWCNEPSNVMTPHRLTEACREHFSSLPGMECNVIEDDALHELGMSGLLTVGMGSSHGPAMIELAYRTKTELPLIALIGKGVTFDMGGMNVKEGKDLSEARYDMGGACAVLGAMHMLAKLGMEANIVALIPTAYNVPDGEAYVPSTVIAYPNGLHVQVGNTDAEGRLILADALLHAQRLGASRIIDIATLTGNVGQALGLGMAGVWGDMEMSLALHELGERNGDRNWTMPLVEDYEELLHSDYADMNNIGSSPYGGAIQAALFLRRFVDKDVCWTHIDMANTVQAKSGRGYTPAGATGYGVRLIADYILSVTEERQR</sequence>
<feature type="domain" description="Cytosol aminopeptidase" evidence="9">
    <location>
        <begin position="359"/>
        <end position="366"/>
    </location>
</feature>
<dbReference type="Gene3D" id="3.40.220.10">
    <property type="entry name" value="Leucine Aminopeptidase, subunit E, domain 1"/>
    <property type="match status" value="1"/>
</dbReference>
<evidence type="ECO:0000256" key="8">
    <source>
        <dbReference type="ARBA" id="ARBA00050061"/>
    </source>
</evidence>
<dbReference type="Pfam" id="PF02789">
    <property type="entry name" value="Peptidase_M17_N"/>
    <property type="match status" value="1"/>
</dbReference>
<comment type="function">
    <text evidence="6">Presumably involved in the processing and regular turnover of intracellular proteins. Catalyzes the removal of unsubstituted N-terminal amino acids from various peptides.</text>
</comment>
<dbReference type="InterPro" id="IPR011356">
    <property type="entry name" value="Leucine_aapep/pepB"/>
</dbReference>
<dbReference type="PANTHER" id="PTHR11963:SF23">
    <property type="entry name" value="CYTOSOL AMINOPEPTIDASE"/>
    <property type="match status" value="1"/>
</dbReference>
<evidence type="ECO:0000256" key="6">
    <source>
        <dbReference type="ARBA" id="ARBA00049972"/>
    </source>
</evidence>
<keyword evidence="3" id="KW-0645">Protease</keyword>
<accession>A0ABW3HKC2</accession>
<dbReference type="RefSeq" id="WP_377561580.1">
    <property type="nucleotide sequence ID" value="NZ_JBHTJZ010000004.1"/>
</dbReference>
<reference evidence="11" key="1">
    <citation type="journal article" date="2019" name="Int. J. Syst. Evol. Microbiol.">
        <title>The Global Catalogue of Microorganisms (GCM) 10K type strain sequencing project: providing services to taxonomists for standard genome sequencing and annotation.</title>
        <authorList>
            <consortium name="The Broad Institute Genomics Platform"/>
            <consortium name="The Broad Institute Genome Sequencing Center for Infectious Disease"/>
            <person name="Wu L."/>
            <person name="Ma J."/>
        </authorList>
    </citation>
    <scope>NUCLEOTIDE SEQUENCE [LARGE SCALE GENOMIC DNA]</scope>
    <source>
        <strain evidence="11">CCUG 59129</strain>
    </source>
</reference>
<dbReference type="SUPFAM" id="SSF52949">
    <property type="entry name" value="Macro domain-like"/>
    <property type="match status" value="1"/>
</dbReference>
<evidence type="ECO:0000256" key="2">
    <source>
        <dbReference type="ARBA" id="ARBA00022438"/>
    </source>
</evidence>
<dbReference type="Gene3D" id="3.40.630.10">
    <property type="entry name" value="Zn peptidases"/>
    <property type="match status" value="1"/>
</dbReference>
<comment type="similarity">
    <text evidence="1">Belongs to the peptidase M17 family.</text>
</comment>
<organism evidence="10 11">
    <name type="scientific">Paenibacillus chungangensis</name>
    <dbReference type="NCBI Taxonomy" id="696535"/>
    <lineage>
        <taxon>Bacteria</taxon>
        <taxon>Bacillati</taxon>
        <taxon>Bacillota</taxon>
        <taxon>Bacilli</taxon>
        <taxon>Bacillales</taxon>
        <taxon>Paenibacillaceae</taxon>
        <taxon>Paenibacillus</taxon>
    </lineage>
</organism>
<evidence type="ECO:0000256" key="3">
    <source>
        <dbReference type="ARBA" id="ARBA00022670"/>
    </source>
</evidence>
<dbReference type="InterPro" id="IPR000819">
    <property type="entry name" value="Peptidase_M17_C"/>
</dbReference>
<dbReference type="EMBL" id="JBHTJZ010000004">
    <property type="protein sequence ID" value="MFD0957956.1"/>
    <property type="molecule type" value="Genomic_DNA"/>
</dbReference>
<name>A0ABW3HKC2_9BACL</name>
<dbReference type="GO" id="GO:0004177">
    <property type="term" value="F:aminopeptidase activity"/>
    <property type="evidence" value="ECO:0007669"/>
    <property type="project" value="UniProtKB-KW"/>
</dbReference>
<dbReference type="PRINTS" id="PR00481">
    <property type="entry name" value="LAMNOPPTDASE"/>
</dbReference>
<evidence type="ECO:0000313" key="10">
    <source>
        <dbReference type="EMBL" id="MFD0957956.1"/>
    </source>
</evidence>
<dbReference type="PANTHER" id="PTHR11963">
    <property type="entry name" value="LEUCINE AMINOPEPTIDASE-RELATED"/>
    <property type="match status" value="1"/>
</dbReference>
<keyword evidence="2 10" id="KW-0031">Aminopeptidase</keyword>
<evidence type="ECO:0000313" key="11">
    <source>
        <dbReference type="Proteomes" id="UP001596989"/>
    </source>
</evidence>
<evidence type="ECO:0000256" key="1">
    <source>
        <dbReference type="ARBA" id="ARBA00009528"/>
    </source>
</evidence>
<protein>
    <recommendedName>
        <fullName evidence="7">Probable cytosol aminopeptidase</fullName>
    </recommendedName>
    <alternativeName>
        <fullName evidence="8">Leucine aminopeptidase</fullName>
    </alternativeName>
    <alternativeName>
        <fullName evidence="5">Leucyl aminopeptidase</fullName>
    </alternativeName>
</protein>
<dbReference type="SUPFAM" id="SSF53187">
    <property type="entry name" value="Zn-dependent exopeptidases"/>
    <property type="match status" value="1"/>
</dbReference>
<dbReference type="Proteomes" id="UP001596989">
    <property type="component" value="Unassembled WGS sequence"/>
</dbReference>
<evidence type="ECO:0000256" key="7">
    <source>
        <dbReference type="ARBA" id="ARBA00050021"/>
    </source>
</evidence>
<dbReference type="InterPro" id="IPR043472">
    <property type="entry name" value="Macro_dom-like"/>
</dbReference>
<comment type="caution">
    <text evidence="10">The sequence shown here is derived from an EMBL/GenBank/DDBJ whole genome shotgun (WGS) entry which is preliminary data.</text>
</comment>
<evidence type="ECO:0000259" key="9">
    <source>
        <dbReference type="PROSITE" id="PS00631"/>
    </source>
</evidence>
<gene>
    <name evidence="10" type="ORF">ACFQ2I_00980</name>
</gene>
<evidence type="ECO:0000256" key="5">
    <source>
        <dbReference type="ARBA" id="ARBA00033172"/>
    </source>
</evidence>
<dbReference type="Pfam" id="PF00883">
    <property type="entry name" value="Peptidase_M17"/>
    <property type="match status" value="1"/>
</dbReference>
<proteinExistence type="inferred from homology"/>